<reference evidence="8 9" key="1">
    <citation type="journal article" date="2020" name="Mol. Biol. Evol.">
        <title>Distinct Expression and Methylation Patterns for Genes with Different Fates following a Single Whole-Genome Duplication in Flowering Plants.</title>
        <authorList>
            <person name="Shi T."/>
            <person name="Rahmani R.S."/>
            <person name="Gugger P.F."/>
            <person name="Wang M."/>
            <person name="Li H."/>
            <person name="Zhang Y."/>
            <person name="Li Z."/>
            <person name="Wang Q."/>
            <person name="Van de Peer Y."/>
            <person name="Marchal K."/>
            <person name="Chen J."/>
        </authorList>
    </citation>
    <scope>NUCLEOTIDE SEQUENCE [LARGE SCALE GENOMIC DNA]</scope>
    <source>
        <tissue evidence="8">Leaf</tissue>
    </source>
</reference>
<sequence length="356" mass="39843">MAVVKAGYWLPDSGIPVSDIDASFFTHFFYAFADLDPQNQVTIPPQDQITLSTFKTTLQRSNPSIKTLLSIGGENTPADYFSSMASDATSRKEFIDSSIEIALKHSFDGLNLDWNFLDTETDDTTNLGLLLKEWRANVKAKATSASQPAELLLTASVYHSPERRAGRARITYPVDSMKENLDWVNVKAYDYYMPYSFQVTSSHAPLYERHGRLCTSSCIQSWIRAGLARDKIVMGLNFYGFAFKLADPARNGLGAPAIGPFTADGKMSYKEIDAFIQKNEAAILYKADLGTNYCHSGSTWICYDDVKAIKTKVKYASREGLRGFFAWNVTDDDEWILSGVGTYYKSHRSKLFISLL</sequence>
<gene>
    <name evidence="7" type="ORF">HUJ06_004607</name>
    <name evidence="8" type="ORF">HUJ06_031950</name>
</gene>
<evidence type="ECO:0000256" key="3">
    <source>
        <dbReference type="ARBA" id="ARBA00022801"/>
    </source>
</evidence>
<organism evidence="8 9">
    <name type="scientific">Nelumbo nucifera</name>
    <name type="common">Sacred lotus</name>
    <dbReference type="NCBI Taxonomy" id="4432"/>
    <lineage>
        <taxon>Eukaryota</taxon>
        <taxon>Viridiplantae</taxon>
        <taxon>Streptophyta</taxon>
        <taxon>Embryophyta</taxon>
        <taxon>Tracheophyta</taxon>
        <taxon>Spermatophyta</taxon>
        <taxon>Magnoliopsida</taxon>
        <taxon>Proteales</taxon>
        <taxon>Nelumbonaceae</taxon>
        <taxon>Nelumbo</taxon>
    </lineage>
</organism>
<dbReference type="InterPro" id="IPR029070">
    <property type="entry name" value="Chitinase_insertion_sf"/>
</dbReference>
<dbReference type="Pfam" id="PF00704">
    <property type="entry name" value="Glyco_hydro_18"/>
    <property type="match status" value="1"/>
</dbReference>
<keyword evidence="9" id="KW-1185">Reference proteome</keyword>
<dbReference type="GO" id="GO:0008061">
    <property type="term" value="F:chitin binding"/>
    <property type="evidence" value="ECO:0007669"/>
    <property type="project" value="InterPro"/>
</dbReference>
<dbReference type="InterPro" id="IPR017853">
    <property type="entry name" value="GH"/>
</dbReference>
<keyword evidence="2" id="KW-0732">Signal</keyword>
<dbReference type="CDD" id="cd02879">
    <property type="entry name" value="GH18_plant_chitinase_class_V"/>
    <property type="match status" value="1"/>
</dbReference>
<dbReference type="AlphaFoldDB" id="A0A823A3M4"/>
<evidence type="ECO:0000313" key="9">
    <source>
        <dbReference type="Proteomes" id="UP000607653"/>
    </source>
</evidence>
<keyword evidence="3" id="KW-0378">Hydrolase</keyword>
<evidence type="ECO:0000259" key="6">
    <source>
        <dbReference type="PROSITE" id="PS51910"/>
    </source>
</evidence>
<name>A0A823A3M4_NELNU</name>
<comment type="similarity">
    <text evidence="1">Belongs to the glycosyl hydrolase 18 family. Chitinase class V subfamily.</text>
</comment>
<dbReference type="SUPFAM" id="SSF54556">
    <property type="entry name" value="Chitinase insertion domain"/>
    <property type="match status" value="1"/>
</dbReference>
<dbReference type="GO" id="GO:0016798">
    <property type="term" value="F:hydrolase activity, acting on glycosyl bonds"/>
    <property type="evidence" value="ECO:0007669"/>
    <property type="project" value="UniProtKB-KW"/>
</dbReference>
<dbReference type="InterPro" id="IPR001223">
    <property type="entry name" value="Glyco_hydro18_cat"/>
</dbReference>
<accession>A0A823A3M4</accession>
<dbReference type="PANTHER" id="PTHR11177:SF383">
    <property type="entry name" value="GLYCOSYL HYDROLASE FAMILY PROTEIN WITH CHITINASE INSERTION DOMAIN-CONTAINING PROTEIN"/>
    <property type="match status" value="1"/>
</dbReference>
<protein>
    <recommendedName>
        <fullName evidence="6">GH18 domain-containing protein</fullName>
    </recommendedName>
</protein>
<dbReference type="FunFam" id="3.10.50.10:FF:000003">
    <property type="entry name" value="Class V chitinase CHIT5b"/>
    <property type="match status" value="1"/>
</dbReference>
<dbReference type="SMART" id="SM00636">
    <property type="entry name" value="Glyco_18"/>
    <property type="match status" value="1"/>
</dbReference>
<dbReference type="EMBL" id="DUZY01000396">
    <property type="protein sequence ID" value="DAD49759.1"/>
    <property type="molecule type" value="Genomic_DNA"/>
</dbReference>
<dbReference type="PANTHER" id="PTHR11177">
    <property type="entry name" value="CHITINASE"/>
    <property type="match status" value="1"/>
</dbReference>
<evidence type="ECO:0000256" key="2">
    <source>
        <dbReference type="ARBA" id="ARBA00022729"/>
    </source>
</evidence>
<evidence type="ECO:0000256" key="4">
    <source>
        <dbReference type="ARBA" id="ARBA00023180"/>
    </source>
</evidence>
<evidence type="ECO:0000256" key="5">
    <source>
        <dbReference type="ARBA" id="ARBA00023295"/>
    </source>
</evidence>
<dbReference type="GO" id="GO:0005975">
    <property type="term" value="P:carbohydrate metabolic process"/>
    <property type="evidence" value="ECO:0007669"/>
    <property type="project" value="InterPro"/>
</dbReference>
<dbReference type="InterPro" id="IPR050314">
    <property type="entry name" value="Glycosyl_Hydrlase_18"/>
</dbReference>
<dbReference type="Gene3D" id="3.20.20.80">
    <property type="entry name" value="Glycosidases"/>
    <property type="match status" value="1"/>
</dbReference>
<dbReference type="PROSITE" id="PS51910">
    <property type="entry name" value="GH18_2"/>
    <property type="match status" value="1"/>
</dbReference>
<evidence type="ECO:0000313" key="7">
    <source>
        <dbReference type="EMBL" id="DAD46377.1"/>
    </source>
</evidence>
<proteinExistence type="inferred from homology"/>
<dbReference type="EMBL" id="DUZY01000007">
    <property type="protein sequence ID" value="DAD46377.1"/>
    <property type="molecule type" value="Genomic_DNA"/>
</dbReference>
<dbReference type="InterPro" id="IPR011583">
    <property type="entry name" value="Chitinase_II/V-like_cat"/>
</dbReference>
<dbReference type="Gene3D" id="3.10.50.10">
    <property type="match status" value="1"/>
</dbReference>
<evidence type="ECO:0000256" key="1">
    <source>
        <dbReference type="ARBA" id="ARBA00008682"/>
    </source>
</evidence>
<dbReference type="SUPFAM" id="SSF51445">
    <property type="entry name" value="(Trans)glycosidases"/>
    <property type="match status" value="1"/>
</dbReference>
<comment type="caution">
    <text evidence="8">The sequence shown here is derived from an EMBL/GenBank/DDBJ whole genome shotgun (WGS) entry which is preliminary data.</text>
</comment>
<dbReference type="Proteomes" id="UP000607653">
    <property type="component" value="Unassembled WGS sequence"/>
</dbReference>
<keyword evidence="5" id="KW-0326">Glycosidase</keyword>
<keyword evidence="4" id="KW-0325">Glycoprotein</keyword>
<evidence type="ECO:0000313" key="8">
    <source>
        <dbReference type="EMBL" id="DAD49759.1"/>
    </source>
</evidence>
<feature type="domain" description="GH18" evidence="6">
    <location>
        <begin position="3"/>
        <end position="354"/>
    </location>
</feature>